<dbReference type="InterPro" id="IPR036116">
    <property type="entry name" value="FN3_sf"/>
</dbReference>
<dbReference type="Gene3D" id="2.60.40.10">
    <property type="entry name" value="Immunoglobulins"/>
    <property type="match status" value="1"/>
</dbReference>
<feature type="domain" description="Fibronectin type-III" evidence="2">
    <location>
        <begin position="376"/>
        <end position="467"/>
    </location>
</feature>
<dbReference type="PATRIC" id="fig|1341156.4.peg.1929"/>
<dbReference type="AlphaFoldDB" id="A0A011VYM9"/>
<keyword evidence="4" id="KW-1185">Reference proteome</keyword>
<name>A0A011VYM9_RUMAL</name>
<reference evidence="3 4" key="1">
    <citation type="submission" date="2013-06" db="EMBL/GenBank/DDBJ databases">
        <title>Rumen cellulosomics: divergent fiber-degrading strategies revealed by comparative genome-wide analysis of six Ruminococcal strains.</title>
        <authorList>
            <person name="Dassa B."/>
            <person name="Borovok I."/>
            <person name="Lamed R."/>
            <person name="Flint H."/>
            <person name="Yeoman C.J."/>
            <person name="White B."/>
            <person name="Bayer E.A."/>
        </authorList>
    </citation>
    <scope>NUCLEOTIDE SEQUENCE [LARGE SCALE GENOMIC DNA]</scope>
    <source>
        <strain evidence="3 4">SY3</strain>
    </source>
</reference>
<proteinExistence type="predicted"/>
<dbReference type="RefSeq" id="WP_051506399.1">
    <property type="nucleotide sequence ID" value="NZ_JEOB01000002.1"/>
</dbReference>
<evidence type="ECO:0000313" key="3">
    <source>
        <dbReference type="EMBL" id="EXM39678.1"/>
    </source>
</evidence>
<comment type="caution">
    <text evidence="3">The sequence shown here is derived from an EMBL/GenBank/DDBJ whole genome shotgun (WGS) entry which is preliminary data.</text>
</comment>
<dbReference type="CDD" id="cd00063">
    <property type="entry name" value="FN3"/>
    <property type="match status" value="1"/>
</dbReference>
<dbReference type="OrthoDB" id="1816890at2"/>
<dbReference type="Gene3D" id="3.80.10.10">
    <property type="entry name" value="Ribonuclease Inhibitor"/>
    <property type="match status" value="2"/>
</dbReference>
<dbReference type="Pfam" id="PF13306">
    <property type="entry name" value="LRR_5"/>
    <property type="match status" value="1"/>
</dbReference>
<dbReference type="SUPFAM" id="SSF52058">
    <property type="entry name" value="L domain-like"/>
    <property type="match status" value="1"/>
</dbReference>
<evidence type="ECO:0000313" key="4">
    <source>
        <dbReference type="Proteomes" id="UP000021369"/>
    </source>
</evidence>
<evidence type="ECO:0000256" key="1">
    <source>
        <dbReference type="SAM" id="SignalP"/>
    </source>
</evidence>
<dbReference type="InterPro" id="IPR032675">
    <property type="entry name" value="LRR_dom_sf"/>
</dbReference>
<dbReference type="Gene3D" id="3.40.50.12480">
    <property type="match status" value="1"/>
</dbReference>
<dbReference type="SUPFAM" id="SSF49265">
    <property type="entry name" value="Fibronectin type III"/>
    <property type="match status" value="1"/>
</dbReference>
<dbReference type="EMBL" id="JEOB01000002">
    <property type="protein sequence ID" value="EXM39678.1"/>
    <property type="molecule type" value="Genomic_DNA"/>
</dbReference>
<feature type="signal peptide" evidence="1">
    <location>
        <begin position="1"/>
        <end position="21"/>
    </location>
</feature>
<dbReference type="PANTHER" id="PTHR45661:SF3">
    <property type="entry name" value="IG-LIKE DOMAIN-CONTAINING PROTEIN"/>
    <property type="match status" value="1"/>
</dbReference>
<protein>
    <submittedName>
        <fullName evidence="3">Cell surface protein</fullName>
    </submittedName>
</protein>
<dbReference type="PANTHER" id="PTHR45661">
    <property type="entry name" value="SURFACE ANTIGEN"/>
    <property type="match status" value="1"/>
</dbReference>
<dbReference type="InterPro" id="IPR003961">
    <property type="entry name" value="FN3_dom"/>
</dbReference>
<sequence>MKSKKIISGLLALTFVLGGTALPNTVVNNSVVASASEEESEVLRYGDYKYKLLEDGTAEITSYHFYDFYNSPDTEIEIPAEINGAVVTSIGEYAFACNIYAYVKSVVIPDSVTVIKDHAFAHFEHLESITLSKNLKCIGSNAFLGCELLNSIVIPDSVTEIKDFAFANCASLESVTLSKNLKYMGNHVFRNCSKINSIVIPDGAKLIGEFAFIGLDNLETIVIPDSVEYIGERAFFYCTNLKSIILPEGLKQISFGTFILCESLESIVIPDSVESIDALAFESCKSLENVVIPDSVKTIGEDAFLECHNLKSITIPASVTEIGKNAFSEYDAHDDSFKPLKNVTINCYANSAAEKYAIANGLNYELIDEKLPACPPPNLLRAEYSSEYHQIRFRWDPIKGAEKYGIAVYLSGKWRVWTNSIPASTTTFTTPKNLTPGTKYKVAVAAKVNGKWDTSDPIKKAITVTVK</sequence>
<accession>A0A011VYM9</accession>
<organism evidence="3 4">
    <name type="scientific">Ruminococcus albus SY3</name>
    <dbReference type="NCBI Taxonomy" id="1341156"/>
    <lineage>
        <taxon>Bacteria</taxon>
        <taxon>Bacillati</taxon>
        <taxon>Bacillota</taxon>
        <taxon>Clostridia</taxon>
        <taxon>Eubacteriales</taxon>
        <taxon>Oscillospiraceae</taxon>
        <taxon>Ruminococcus</taxon>
    </lineage>
</organism>
<evidence type="ECO:0000259" key="2">
    <source>
        <dbReference type="PROSITE" id="PS50853"/>
    </source>
</evidence>
<dbReference type="Proteomes" id="UP000021369">
    <property type="component" value="Unassembled WGS sequence"/>
</dbReference>
<gene>
    <name evidence="3" type="ORF">RASY3_07595</name>
</gene>
<keyword evidence="1" id="KW-0732">Signal</keyword>
<dbReference type="InterPro" id="IPR013783">
    <property type="entry name" value="Ig-like_fold"/>
</dbReference>
<feature type="chain" id="PRO_5039431307" evidence="1">
    <location>
        <begin position="22"/>
        <end position="467"/>
    </location>
</feature>
<dbReference type="PROSITE" id="PS50853">
    <property type="entry name" value="FN3"/>
    <property type="match status" value="1"/>
</dbReference>
<dbReference type="InterPro" id="IPR026906">
    <property type="entry name" value="LRR_5"/>
</dbReference>
<dbReference type="InterPro" id="IPR053139">
    <property type="entry name" value="Surface_bspA-like"/>
</dbReference>